<gene>
    <name evidence="2" type="ORF">M408DRAFT_30437</name>
</gene>
<feature type="compositionally biased region" description="Acidic residues" evidence="1">
    <location>
        <begin position="14"/>
        <end position="23"/>
    </location>
</feature>
<accession>A0A0C3A6T7</accession>
<evidence type="ECO:0000256" key="1">
    <source>
        <dbReference type="SAM" id="MobiDB-lite"/>
    </source>
</evidence>
<feature type="region of interest" description="Disordered" evidence="1">
    <location>
        <begin position="1"/>
        <end position="50"/>
    </location>
</feature>
<proteinExistence type="predicted"/>
<dbReference type="AlphaFoldDB" id="A0A0C3A6T7"/>
<evidence type="ECO:0000313" key="3">
    <source>
        <dbReference type="Proteomes" id="UP000054097"/>
    </source>
</evidence>
<name>A0A0C3A6T7_SERVB</name>
<evidence type="ECO:0000313" key="2">
    <source>
        <dbReference type="EMBL" id="KIM20350.1"/>
    </source>
</evidence>
<dbReference type="Proteomes" id="UP000054097">
    <property type="component" value="Unassembled WGS sequence"/>
</dbReference>
<keyword evidence="3" id="KW-1185">Reference proteome</keyword>
<dbReference type="OrthoDB" id="3225763at2759"/>
<dbReference type="EMBL" id="KN824443">
    <property type="protein sequence ID" value="KIM20350.1"/>
    <property type="molecule type" value="Genomic_DNA"/>
</dbReference>
<reference evidence="3" key="2">
    <citation type="submission" date="2015-01" db="EMBL/GenBank/DDBJ databases">
        <title>Evolutionary Origins and Diversification of the Mycorrhizal Mutualists.</title>
        <authorList>
            <consortium name="DOE Joint Genome Institute"/>
            <consortium name="Mycorrhizal Genomics Consortium"/>
            <person name="Kohler A."/>
            <person name="Kuo A."/>
            <person name="Nagy L.G."/>
            <person name="Floudas D."/>
            <person name="Copeland A."/>
            <person name="Barry K.W."/>
            <person name="Cichocki N."/>
            <person name="Veneault-Fourrey C."/>
            <person name="LaButti K."/>
            <person name="Lindquist E.A."/>
            <person name="Lipzen A."/>
            <person name="Lundell T."/>
            <person name="Morin E."/>
            <person name="Murat C."/>
            <person name="Riley R."/>
            <person name="Ohm R."/>
            <person name="Sun H."/>
            <person name="Tunlid A."/>
            <person name="Henrissat B."/>
            <person name="Grigoriev I.V."/>
            <person name="Hibbett D.S."/>
            <person name="Martin F."/>
        </authorList>
    </citation>
    <scope>NUCLEOTIDE SEQUENCE [LARGE SCALE GENOMIC DNA]</scope>
    <source>
        <strain evidence="3">MAFF 305830</strain>
    </source>
</reference>
<reference evidence="2 3" key="1">
    <citation type="submission" date="2014-04" db="EMBL/GenBank/DDBJ databases">
        <authorList>
            <consortium name="DOE Joint Genome Institute"/>
            <person name="Kuo A."/>
            <person name="Zuccaro A."/>
            <person name="Kohler A."/>
            <person name="Nagy L.G."/>
            <person name="Floudas D."/>
            <person name="Copeland A."/>
            <person name="Barry K.W."/>
            <person name="Cichocki N."/>
            <person name="Veneault-Fourrey C."/>
            <person name="LaButti K."/>
            <person name="Lindquist E.A."/>
            <person name="Lipzen A."/>
            <person name="Lundell T."/>
            <person name="Morin E."/>
            <person name="Murat C."/>
            <person name="Sun H."/>
            <person name="Tunlid A."/>
            <person name="Henrissat B."/>
            <person name="Grigoriev I.V."/>
            <person name="Hibbett D.S."/>
            <person name="Martin F."/>
            <person name="Nordberg H.P."/>
            <person name="Cantor M.N."/>
            <person name="Hua S.X."/>
        </authorList>
    </citation>
    <scope>NUCLEOTIDE SEQUENCE [LARGE SCALE GENOMIC DNA]</scope>
    <source>
        <strain evidence="2 3">MAFF 305830</strain>
    </source>
</reference>
<dbReference type="HOGENOM" id="CLU_3125986_0_0_1"/>
<organism evidence="2 3">
    <name type="scientific">Serendipita vermifera MAFF 305830</name>
    <dbReference type="NCBI Taxonomy" id="933852"/>
    <lineage>
        <taxon>Eukaryota</taxon>
        <taxon>Fungi</taxon>
        <taxon>Dikarya</taxon>
        <taxon>Basidiomycota</taxon>
        <taxon>Agaricomycotina</taxon>
        <taxon>Agaricomycetes</taxon>
        <taxon>Sebacinales</taxon>
        <taxon>Serendipitaceae</taxon>
        <taxon>Serendipita</taxon>
    </lineage>
</organism>
<protein>
    <submittedName>
        <fullName evidence="2">Uncharacterized protein</fullName>
    </submittedName>
</protein>
<sequence length="50" mass="5272">MLALIDELMNPPPADEEMDDGEEHAENTENTDGMVNGNGLGHGDFKGDAG</sequence>